<sequence length="729" mass="82833">MKMKGKCRLWWPKQHSPCKQSSSCLLFGWFIPSSDSLDVVVAFTCTDVSLSQLQCDIKEIINDTDSNMPAILQDKSVFSLLGQCVPKLGGDEVLSSSRINVLNGEKTSCYHYEHGRNSEVNTTDGCGRFAPQFYYLGGVSEQCRQVYSRNSNWLFLEYDSDKKYENAEVFWIPNLDYLCWNGQKVSNCDVHVILYDSPVYNCHHFSLLPSSSSKQESSSFKKPNWVDVLKQKELSFDLDTVILAINCAAAAKRPLERHLHTKRSPQISIVDRFYSFMWSLLAMSIASLSTLFYMTFQFSYKLHRIGSQLWMSNVVSRMFMTTCINVRIRCCQILYWPIMLQERGMRSLSNVEFAEKFALQKHSMWTSIAADVLLGNVFGVALLCYADFTCSLISNLAREITNHILRSGCVWLMGVPAGFKLNIELAGVLGIISLNAIQIWSTLWFFFGFIFIYVIKALAILGILFGATLPAGLTSDLISIATCHVSTLHWFISLIYSSQIQALAALWRIFRGQKQNPLRNRIDSYDYIVKQHIVGSLIFTPLLLLLPTTSVFYVFFSILNQSISFIKLLIEVIISAIHATPFTKIFLWLVKRKTFPSGIWFEIISCHINSMGRLDRNSSENLDLPTKILDPSGEMTMRQSSVLVSCLHSNLMGIGELVLPHYVNIFSGFSRSILASTFHGVLTGKRTTSMTLKLGLPSPMPWMCVPYREYWHLCYNSILTCRQLRSCTS</sequence>
<keyword evidence="3" id="KW-1185">Reference proteome</keyword>
<dbReference type="EMBL" id="CM002925">
    <property type="protein sequence ID" value="KGN53974.1"/>
    <property type="molecule type" value="Genomic_DNA"/>
</dbReference>
<dbReference type="Gramene" id="KGN53974">
    <property type="protein sequence ID" value="KGN53974"/>
    <property type="gene ID" value="Csa_4G215340"/>
</dbReference>
<dbReference type="KEGG" id="csv:101216602"/>
<evidence type="ECO:0000313" key="2">
    <source>
        <dbReference type="EMBL" id="KGN53974.1"/>
    </source>
</evidence>
<dbReference type="AlphaFoldDB" id="A0A0A0KYS5"/>
<dbReference type="OrthoDB" id="70250at2759"/>
<evidence type="ECO:0000256" key="1">
    <source>
        <dbReference type="SAM" id="Phobius"/>
    </source>
</evidence>
<evidence type="ECO:0008006" key="4">
    <source>
        <dbReference type="Google" id="ProtNLM"/>
    </source>
</evidence>
<dbReference type="PANTHER" id="PTHR47555">
    <property type="entry name" value="N-ACETYLGLUCOSAMINYL TRANSFERASE COMPONENT FAMILY PROTEIN / GPI1 FAMILY PROTEIN"/>
    <property type="match status" value="1"/>
</dbReference>
<dbReference type="STRING" id="3659.A0A0A0KYS5"/>
<feature type="transmembrane region" description="Helical" evidence="1">
    <location>
        <begin position="373"/>
        <end position="397"/>
    </location>
</feature>
<feature type="transmembrane region" description="Helical" evidence="1">
    <location>
        <begin position="273"/>
        <end position="294"/>
    </location>
</feature>
<keyword evidence="1" id="KW-0472">Membrane</keyword>
<proteinExistence type="predicted"/>
<reference evidence="2 3" key="2">
    <citation type="journal article" date="2009" name="PLoS ONE">
        <title>An integrated genetic and cytogenetic map of the cucumber genome.</title>
        <authorList>
            <person name="Ren Y."/>
            <person name="Zhang Z."/>
            <person name="Liu J."/>
            <person name="Staub J.E."/>
            <person name="Han Y."/>
            <person name="Cheng Z."/>
            <person name="Li X."/>
            <person name="Lu J."/>
            <person name="Miao H."/>
            <person name="Kang H."/>
            <person name="Xie B."/>
            <person name="Gu X."/>
            <person name="Wang X."/>
            <person name="Du Y."/>
            <person name="Jin W."/>
            <person name="Huang S."/>
        </authorList>
    </citation>
    <scope>NUCLEOTIDE SEQUENCE [LARGE SCALE GENOMIC DNA]</scope>
    <source>
        <strain evidence="3">cv. 9930</strain>
    </source>
</reference>
<dbReference type="InterPro" id="IPR007720">
    <property type="entry name" value="PigQ/GPI1"/>
</dbReference>
<accession>A0A0A0KYS5</accession>
<reference evidence="2 3" key="3">
    <citation type="journal article" date="2010" name="BMC Genomics">
        <title>Transcriptome sequencing and comparative analysis of cucumber flowers with different sex types.</title>
        <authorList>
            <person name="Guo S."/>
            <person name="Zheng Y."/>
            <person name="Joung J.G."/>
            <person name="Liu S."/>
            <person name="Zhang Z."/>
            <person name="Crasta O.R."/>
            <person name="Sobral B.W."/>
            <person name="Xu Y."/>
            <person name="Huang S."/>
            <person name="Fei Z."/>
        </authorList>
    </citation>
    <scope>NUCLEOTIDE SEQUENCE [LARGE SCALE GENOMIC DNA]</scope>
    <source>
        <strain evidence="3">cv. 9930</strain>
    </source>
</reference>
<reference evidence="2 3" key="1">
    <citation type="journal article" date="2009" name="Nat. Genet.">
        <title>The genome of the cucumber, Cucumis sativus L.</title>
        <authorList>
            <person name="Huang S."/>
            <person name="Li R."/>
            <person name="Zhang Z."/>
            <person name="Li L."/>
            <person name="Gu X."/>
            <person name="Fan W."/>
            <person name="Lucas W.J."/>
            <person name="Wang X."/>
            <person name="Xie B."/>
            <person name="Ni P."/>
            <person name="Ren Y."/>
            <person name="Zhu H."/>
            <person name="Li J."/>
            <person name="Lin K."/>
            <person name="Jin W."/>
            <person name="Fei Z."/>
            <person name="Li G."/>
            <person name="Staub J."/>
            <person name="Kilian A."/>
            <person name="van der Vossen E.A."/>
            <person name="Wu Y."/>
            <person name="Guo J."/>
            <person name="He J."/>
            <person name="Jia Z."/>
            <person name="Ren Y."/>
            <person name="Tian G."/>
            <person name="Lu Y."/>
            <person name="Ruan J."/>
            <person name="Qian W."/>
            <person name="Wang M."/>
            <person name="Huang Q."/>
            <person name="Li B."/>
            <person name="Xuan Z."/>
            <person name="Cao J."/>
            <person name="Asan"/>
            <person name="Wu Z."/>
            <person name="Zhang J."/>
            <person name="Cai Q."/>
            <person name="Bai Y."/>
            <person name="Zhao B."/>
            <person name="Han Y."/>
            <person name="Li Y."/>
            <person name="Li X."/>
            <person name="Wang S."/>
            <person name="Shi Q."/>
            <person name="Liu S."/>
            <person name="Cho W.K."/>
            <person name="Kim J.Y."/>
            <person name="Xu Y."/>
            <person name="Heller-Uszynska K."/>
            <person name="Miao H."/>
            <person name="Cheng Z."/>
            <person name="Zhang S."/>
            <person name="Wu J."/>
            <person name="Yang Y."/>
            <person name="Kang H."/>
            <person name="Li M."/>
            <person name="Liang H."/>
            <person name="Ren X."/>
            <person name="Shi Z."/>
            <person name="Wen M."/>
            <person name="Jian M."/>
            <person name="Yang H."/>
            <person name="Zhang G."/>
            <person name="Yang Z."/>
            <person name="Chen R."/>
            <person name="Liu S."/>
            <person name="Li J."/>
            <person name="Ma L."/>
            <person name="Liu H."/>
            <person name="Zhou Y."/>
            <person name="Zhao J."/>
            <person name="Fang X."/>
            <person name="Li G."/>
            <person name="Fang L."/>
            <person name="Li Y."/>
            <person name="Liu D."/>
            <person name="Zheng H."/>
            <person name="Zhang Y."/>
            <person name="Qin N."/>
            <person name="Li Z."/>
            <person name="Yang G."/>
            <person name="Yang S."/>
            <person name="Bolund L."/>
            <person name="Kristiansen K."/>
            <person name="Zheng H."/>
            <person name="Li S."/>
            <person name="Zhang X."/>
            <person name="Yang H."/>
            <person name="Wang J."/>
            <person name="Sun R."/>
            <person name="Zhang B."/>
            <person name="Jiang S."/>
            <person name="Wang J."/>
            <person name="Du Y."/>
            <person name="Li S."/>
        </authorList>
    </citation>
    <scope>NUCLEOTIDE SEQUENCE [LARGE SCALE GENOMIC DNA]</scope>
    <source>
        <strain evidence="3">cv. 9930</strain>
    </source>
</reference>
<reference evidence="2 3" key="4">
    <citation type="journal article" date="2011" name="BMC Genomics">
        <title>RNA-Seq improves annotation of protein-coding genes in the cucumber genome.</title>
        <authorList>
            <person name="Li Z."/>
            <person name="Zhang Z."/>
            <person name="Yan P."/>
            <person name="Huang S."/>
            <person name="Fei Z."/>
            <person name="Lin K."/>
        </authorList>
    </citation>
    <scope>NUCLEOTIDE SEQUENCE [LARGE SCALE GENOMIC DNA]</scope>
    <source>
        <strain evidence="3">cv. 9930</strain>
    </source>
</reference>
<keyword evidence="1" id="KW-0812">Transmembrane</keyword>
<dbReference type="Proteomes" id="UP000029981">
    <property type="component" value="Chromosome 4"/>
</dbReference>
<dbReference type="PANTHER" id="PTHR47555:SF2">
    <property type="entry name" value="N-ACETYLGLUCOSAMINYL TRANSFERASE COMPONENT FAMILY PROTEIN _ GPI1 FAMILY PROTEIN"/>
    <property type="match status" value="1"/>
</dbReference>
<feature type="transmembrane region" description="Helical" evidence="1">
    <location>
        <begin position="417"/>
        <end position="437"/>
    </location>
</feature>
<dbReference type="GO" id="GO:0016020">
    <property type="term" value="C:membrane"/>
    <property type="evidence" value="ECO:0007669"/>
    <property type="project" value="InterPro"/>
</dbReference>
<feature type="transmembrane region" description="Helical" evidence="1">
    <location>
        <begin position="531"/>
        <end position="556"/>
    </location>
</feature>
<evidence type="ECO:0000313" key="3">
    <source>
        <dbReference type="Proteomes" id="UP000029981"/>
    </source>
</evidence>
<feature type="transmembrane region" description="Helical" evidence="1">
    <location>
        <begin position="444"/>
        <end position="468"/>
    </location>
</feature>
<protein>
    <recommendedName>
        <fullName evidence="4">N-acetylglucosaminyl-phosphatidylinositol biosynthetic protein gpi1</fullName>
    </recommendedName>
</protein>
<feature type="transmembrane region" description="Helical" evidence="1">
    <location>
        <begin position="488"/>
        <end position="510"/>
    </location>
</feature>
<name>A0A0A0KYS5_CUCSA</name>
<dbReference type="eggNOG" id="KOG1183">
    <property type="taxonomic scope" value="Eukaryota"/>
</dbReference>
<dbReference type="GO" id="GO:0006506">
    <property type="term" value="P:GPI anchor biosynthetic process"/>
    <property type="evidence" value="ECO:0007669"/>
    <property type="project" value="InterPro"/>
</dbReference>
<dbReference type="Pfam" id="PF05024">
    <property type="entry name" value="Gpi1"/>
    <property type="match status" value="1"/>
</dbReference>
<keyword evidence="1" id="KW-1133">Transmembrane helix</keyword>
<dbReference type="OMA" id="TEIICSW"/>
<feature type="transmembrane region" description="Helical" evidence="1">
    <location>
        <begin position="568"/>
        <end position="590"/>
    </location>
</feature>
<gene>
    <name evidence="2" type="ORF">Csa_4G215340</name>
</gene>
<organism evidence="2 3">
    <name type="scientific">Cucumis sativus</name>
    <name type="common">Cucumber</name>
    <dbReference type="NCBI Taxonomy" id="3659"/>
    <lineage>
        <taxon>Eukaryota</taxon>
        <taxon>Viridiplantae</taxon>
        <taxon>Streptophyta</taxon>
        <taxon>Embryophyta</taxon>
        <taxon>Tracheophyta</taxon>
        <taxon>Spermatophyta</taxon>
        <taxon>Magnoliopsida</taxon>
        <taxon>eudicotyledons</taxon>
        <taxon>Gunneridae</taxon>
        <taxon>Pentapetalae</taxon>
        <taxon>rosids</taxon>
        <taxon>fabids</taxon>
        <taxon>Cucurbitales</taxon>
        <taxon>Cucurbitaceae</taxon>
        <taxon>Benincaseae</taxon>
        <taxon>Cucumis</taxon>
    </lineage>
</organism>